<gene>
    <name evidence="1" type="ORF">CPELLU_LOCUS10749</name>
</gene>
<evidence type="ECO:0000313" key="2">
    <source>
        <dbReference type="Proteomes" id="UP000789759"/>
    </source>
</evidence>
<dbReference type="AlphaFoldDB" id="A0A9N9EK67"/>
<organism evidence="1 2">
    <name type="scientific">Cetraspora pellucida</name>
    <dbReference type="NCBI Taxonomy" id="1433469"/>
    <lineage>
        <taxon>Eukaryota</taxon>
        <taxon>Fungi</taxon>
        <taxon>Fungi incertae sedis</taxon>
        <taxon>Mucoromycota</taxon>
        <taxon>Glomeromycotina</taxon>
        <taxon>Glomeromycetes</taxon>
        <taxon>Diversisporales</taxon>
        <taxon>Gigasporaceae</taxon>
        <taxon>Cetraspora</taxon>
    </lineage>
</organism>
<reference evidence="1" key="1">
    <citation type="submission" date="2021-06" db="EMBL/GenBank/DDBJ databases">
        <authorList>
            <person name="Kallberg Y."/>
            <person name="Tangrot J."/>
            <person name="Rosling A."/>
        </authorList>
    </citation>
    <scope>NUCLEOTIDE SEQUENCE</scope>
    <source>
        <strain evidence="1">FL966</strain>
    </source>
</reference>
<accession>A0A9N9EK67</accession>
<protein>
    <submittedName>
        <fullName evidence="1">24214_t:CDS:1</fullName>
    </submittedName>
</protein>
<evidence type="ECO:0000313" key="1">
    <source>
        <dbReference type="EMBL" id="CAG8680315.1"/>
    </source>
</evidence>
<dbReference type="Proteomes" id="UP000789759">
    <property type="component" value="Unassembled WGS sequence"/>
</dbReference>
<name>A0A9N9EK67_9GLOM</name>
<proteinExistence type="predicted"/>
<dbReference type="EMBL" id="CAJVQA010009045">
    <property type="protein sequence ID" value="CAG8680315.1"/>
    <property type="molecule type" value="Genomic_DNA"/>
</dbReference>
<keyword evidence="2" id="KW-1185">Reference proteome</keyword>
<comment type="caution">
    <text evidence="1">The sequence shown here is derived from an EMBL/GenBank/DDBJ whole genome shotgun (WGS) entry which is preliminary data.</text>
</comment>
<sequence>MISAIIKHKNTTAIWISLIITQASCGNVGSKFNLLISVEVIVKQSWVLVKNSETIKALLISFLCNGSMPRGAHTKGQLLLA</sequence>